<gene>
    <name evidence="5" type="ORF">H6A20_09210</name>
</gene>
<proteinExistence type="predicted"/>
<dbReference type="Pfam" id="PF07538">
    <property type="entry name" value="ChW"/>
    <property type="match status" value="6"/>
</dbReference>
<dbReference type="RefSeq" id="WP_204906831.1">
    <property type="nucleotide sequence ID" value="NZ_JACJKS010000012.1"/>
</dbReference>
<dbReference type="EMBL" id="JACJKS010000012">
    <property type="protein sequence ID" value="MBM6948827.1"/>
    <property type="molecule type" value="Genomic_DNA"/>
</dbReference>
<reference evidence="5" key="2">
    <citation type="journal article" date="2021" name="Sci. Rep.">
        <title>The distribution of antibiotic resistance genes in chicken gut microbiota commensals.</title>
        <authorList>
            <person name="Juricova H."/>
            <person name="Matiasovicova J."/>
            <person name="Kubasova T."/>
            <person name="Cejkova D."/>
            <person name="Rychlik I."/>
        </authorList>
    </citation>
    <scope>NUCLEOTIDE SEQUENCE</scope>
    <source>
        <strain evidence="5">An582</strain>
    </source>
</reference>
<dbReference type="Pfam" id="PF01832">
    <property type="entry name" value="Glucosaminidase"/>
    <property type="match status" value="1"/>
</dbReference>
<evidence type="ECO:0000256" key="3">
    <source>
        <dbReference type="SAM" id="SignalP"/>
    </source>
</evidence>
<dbReference type="PANTHER" id="PTHR33308">
    <property type="entry name" value="PEPTIDOGLYCAN HYDROLASE FLGJ"/>
    <property type="match status" value="1"/>
</dbReference>
<dbReference type="AlphaFoldDB" id="A0A938XF54"/>
<dbReference type="InterPro" id="IPR006637">
    <property type="entry name" value="ChW"/>
</dbReference>
<dbReference type="PANTHER" id="PTHR33308:SF9">
    <property type="entry name" value="PEPTIDOGLYCAN HYDROLASE FLGJ"/>
    <property type="match status" value="1"/>
</dbReference>
<feature type="region of interest" description="Disordered" evidence="2">
    <location>
        <begin position="492"/>
        <end position="515"/>
    </location>
</feature>
<dbReference type="InterPro" id="IPR002901">
    <property type="entry name" value="MGlyc_endo_b_GlcNAc-like_dom"/>
</dbReference>
<keyword evidence="3" id="KW-0732">Signal</keyword>
<reference evidence="5" key="1">
    <citation type="submission" date="2020-08" db="EMBL/GenBank/DDBJ databases">
        <authorList>
            <person name="Cejkova D."/>
            <person name="Kubasova T."/>
            <person name="Jahodarova E."/>
            <person name="Rychlik I."/>
        </authorList>
    </citation>
    <scope>NUCLEOTIDE SEQUENCE</scope>
    <source>
        <strain evidence="5">An582</strain>
    </source>
</reference>
<evidence type="ECO:0000256" key="1">
    <source>
        <dbReference type="ARBA" id="ARBA00022801"/>
    </source>
</evidence>
<evidence type="ECO:0000259" key="4">
    <source>
        <dbReference type="SMART" id="SM00047"/>
    </source>
</evidence>
<feature type="chain" id="PRO_5037922356" evidence="3">
    <location>
        <begin position="28"/>
        <end position="815"/>
    </location>
</feature>
<protein>
    <submittedName>
        <fullName evidence="5">Glucosaminidase domain-containing protein</fullName>
    </submittedName>
</protein>
<dbReference type="SMART" id="SM00047">
    <property type="entry name" value="LYZ2"/>
    <property type="match status" value="1"/>
</dbReference>
<accession>A0A938XF54</accession>
<sequence length="815" mass="89178">MRKRWRSIITTILCIGMLAGTAATAYADEPGIPTDASVQEQDVYSIDENGNIFLLEEDNGGVVEEDAALRKGRSAQDKIVNFRANANGQAVLDTTPYTEYYTGEAGYIYGRSGADAAYLGEENGKVKFMIAGVVGLVDKSRVQVVNLSSAKTYSQYYAGGSSLIHRITTNMTDENWKSSANVGPQPSYLQTGQSYYSYDGHYFYQDYSTMLADYRNNTRAHSVNPSNPYYNYYQYLPLRSQTSYSGAALNSMINQYAGGSSKMSNTGTNFVSKQNTYGTNALIMASVGALESGWGQSSIAQNKNNLFGLNAVDASPAESADTYKSVDACIRTFAETYLSKRYLRAGWDYYHGGFLGDKASGMNVSYASDPYWGEKIAAVAWMLDNANGQKDYGQYTIGIKDTINTQYNVVNVRKEANTSSNVLYTTTSSSANSVSNYAVLIKGTNGSFYQIQSDPVLNSARTAIDMGSGTYDFDNMYAYISKDYVTVVSGTVSEGEGTGNAGETEEDPETPSAGEGISYTVHAQTYGWMGEKQDGAMAGTEGQSKRLEAVRIKLRSPSAEGSVEYRTHLQGIGWTGWEMDGAVSGTEGEARRMEAIRIRLTGEMAKKYDIYYRVHSQTYGWLDWAKNGETAGTTDGAKRMEALEIRLVKKGGGAPGETVRAYVQPLLTYQTHVQTYGWQKQAEGGVIAGTEGEAKRMEALKLSLTNQKYTGSIEYQVHVQTYGWTDTARNGSMAGTTGQAKRMEAVRIQLTGEMAKQYDVYYRVHSQTYGWLDWARNGQSAGTEGLSKRMEAIQIILVTKGGEAPGSTEQPFVKA</sequence>
<name>A0A938XF54_9CLOT</name>
<comment type="caution">
    <text evidence="5">The sequence shown here is derived from an EMBL/GenBank/DDBJ whole genome shotgun (WGS) entry which is preliminary data.</text>
</comment>
<dbReference type="InterPro" id="IPR051056">
    <property type="entry name" value="Glycosyl_Hydrolase_73"/>
</dbReference>
<feature type="domain" description="Mannosyl-glycoprotein endo-beta-N-acetylglucosamidase-like" evidence="4">
    <location>
        <begin position="254"/>
        <end position="391"/>
    </location>
</feature>
<keyword evidence="1" id="KW-0378">Hydrolase</keyword>
<dbReference type="Proteomes" id="UP000705508">
    <property type="component" value="Unassembled WGS sequence"/>
</dbReference>
<dbReference type="GO" id="GO:0004040">
    <property type="term" value="F:amidase activity"/>
    <property type="evidence" value="ECO:0007669"/>
    <property type="project" value="InterPro"/>
</dbReference>
<feature type="signal peptide" evidence="3">
    <location>
        <begin position="1"/>
        <end position="27"/>
    </location>
</feature>
<organism evidence="5 6">
    <name type="scientific">Mordavella massiliensis</name>
    <dbReference type="NCBI Taxonomy" id="1871024"/>
    <lineage>
        <taxon>Bacteria</taxon>
        <taxon>Bacillati</taxon>
        <taxon>Bacillota</taxon>
        <taxon>Clostridia</taxon>
        <taxon>Eubacteriales</taxon>
        <taxon>Clostridiaceae</taxon>
        <taxon>Mordavella</taxon>
    </lineage>
</organism>
<evidence type="ECO:0000313" key="6">
    <source>
        <dbReference type="Proteomes" id="UP000705508"/>
    </source>
</evidence>
<evidence type="ECO:0000313" key="5">
    <source>
        <dbReference type="EMBL" id="MBM6948827.1"/>
    </source>
</evidence>
<dbReference type="Gene3D" id="1.10.530.10">
    <property type="match status" value="1"/>
</dbReference>
<dbReference type="SMART" id="SM00728">
    <property type="entry name" value="ChW"/>
    <property type="match status" value="6"/>
</dbReference>
<evidence type="ECO:0000256" key="2">
    <source>
        <dbReference type="SAM" id="MobiDB-lite"/>
    </source>
</evidence>